<feature type="compositionally biased region" description="Low complexity" evidence="1">
    <location>
        <begin position="66"/>
        <end position="116"/>
    </location>
</feature>
<sequence>MASATMGLRRRVPVNNSPTPSGQSASTGGSSSTSKRSRTENNNSPSHGNLNSMHRDEPPAKKSRGTSTNAAKSSTSSSSNSTSPETSPSSKSRGGSVSRSNAQNSKNSAAATASSVSSATSDAAVSSNSGVLVSNNWQTSSNMSDVSTYASVAGLSMGSSPTGGLCAGSLGMTTPIPYMSSSMATFVGNATNLGKSSSVSYLDISNMTGGSLSSSAGLNAAAGYVGNGNAGNAIDSKNGGVPMPFPGITAAGVNGTGGAAAAAGYGAMQKGQPENAGLPKKFQSDGMFNAYQPWVIKTYGDLAKTKTITIKKYARILRTLRGEEVNSAENSKFRFWVKSKGFHIGQPEGYDAKPADRIIGRHAVTSPGLDPPLYVPTQLPHNKVSLYLACLSSSIISCPFPSPISRACGAPRSSGYRPLSGLRATHRGEI</sequence>
<evidence type="ECO:0000256" key="1">
    <source>
        <dbReference type="SAM" id="MobiDB-lite"/>
    </source>
</evidence>
<gene>
    <name evidence="2" type="ORF">K0M31_018346</name>
</gene>
<accession>A0AA40G395</accession>
<organism evidence="2 3">
    <name type="scientific">Melipona bicolor</name>
    <dbReference type="NCBI Taxonomy" id="60889"/>
    <lineage>
        <taxon>Eukaryota</taxon>
        <taxon>Metazoa</taxon>
        <taxon>Ecdysozoa</taxon>
        <taxon>Arthropoda</taxon>
        <taxon>Hexapoda</taxon>
        <taxon>Insecta</taxon>
        <taxon>Pterygota</taxon>
        <taxon>Neoptera</taxon>
        <taxon>Endopterygota</taxon>
        <taxon>Hymenoptera</taxon>
        <taxon>Apocrita</taxon>
        <taxon>Aculeata</taxon>
        <taxon>Apoidea</taxon>
        <taxon>Anthophila</taxon>
        <taxon>Apidae</taxon>
        <taxon>Melipona</taxon>
    </lineage>
</organism>
<reference evidence="2" key="1">
    <citation type="submission" date="2021-10" db="EMBL/GenBank/DDBJ databases">
        <title>Melipona bicolor Genome sequencing and assembly.</title>
        <authorList>
            <person name="Araujo N.S."/>
            <person name="Arias M.C."/>
        </authorList>
    </citation>
    <scope>NUCLEOTIDE SEQUENCE</scope>
    <source>
        <strain evidence="2">USP_2M_L1-L4_2017</strain>
        <tissue evidence="2">Whole body</tissue>
    </source>
</reference>
<protein>
    <recommendedName>
        <fullName evidence="4">Nucleolar protein 4</fullName>
    </recommendedName>
</protein>
<name>A0AA40G395_9HYME</name>
<keyword evidence="3" id="KW-1185">Reference proteome</keyword>
<feature type="compositionally biased region" description="Polar residues" evidence="1">
    <location>
        <begin position="40"/>
        <end position="52"/>
    </location>
</feature>
<dbReference type="EMBL" id="JAHYIQ010000007">
    <property type="protein sequence ID" value="KAK1130206.1"/>
    <property type="molecule type" value="Genomic_DNA"/>
</dbReference>
<dbReference type="AlphaFoldDB" id="A0AA40G395"/>
<evidence type="ECO:0008006" key="4">
    <source>
        <dbReference type="Google" id="ProtNLM"/>
    </source>
</evidence>
<proteinExistence type="predicted"/>
<feature type="region of interest" description="Disordered" evidence="1">
    <location>
        <begin position="1"/>
        <end position="116"/>
    </location>
</feature>
<evidence type="ECO:0000313" key="2">
    <source>
        <dbReference type="EMBL" id="KAK1130206.1"/>
    </source>
</evidence>
<evidence type="ECO:0000313" key="3">
    <source>
        <dbReference type="Proteomes" id="UP001177670"/>
    </source>
</evidence>
<comment type="caution">
    <text evidence="2">The sequence shown here is derived from an EMBL/GenBank/DDBJ whole genome shotgun (WGS) entry which is preliminary data.</text>
</comment>
<feature type="compositionally biased region" description="Low complexity" evidence="1">
    <location>
        <begin position="17"/>
        <end position="34"/>
    </location>
</feature>
<dbReference type="Proteomes" id="UP001177670">
    <property type="component" value="Unassembled WGS sequence"/>
</dbReference>